<name>A0A286QZ30_9POAL</name>
<sequence length="475" mass="51706">MSTANQRCNGNPQKLVVIYPAPGTGHLNPTVELGRLLVSHGLAVTIVVRGQQAGDVPVAAASSATGDASANPYLSFHCIPEVSLPSDAPEEGDHVAQVFALTRASNHELRDFLRAAIPTALLLDFFCGCALDVGAELGIPTYFFYPSCTASLAFLLYLPVIHGKTALSFRDLGRELVYVPGVPPIPVNDLPVALLDRSNPSYRHFLALSEQMCKSRGVIVNSCRSLEPRATNAVVFGLCTPPEHTTPPIYCIGPLIKSEAVEKRREECLAWLDTQPKASVLFLCFGSMGRFSAEQTKEMAVGLEMSGQRFLWVARSPPGDEQPAEPDLDALLPKGFLDRTKDRGLVVKSRAPQWDVLQHGAVSGFVTHCGWNSILEAVMAGVPMLGWPLYAEQRMNRVFLVEEMRLAVAVEGCEEGIIVTAEEIEEKVRWLMDSDGGRELRERTLAAMREAKEALISDGGGSKTALLKLVEQWKS</sequence>
<dbReference type="GO" id="GO:0035251">
    <property type="term" value="F:UDP-glucosyltransferase activity"/>
    <property type="evidence" value="ECO:0007669"/>
    <property type="project" value="InterPro"/>
</dbReference>
<dbReference type="AlphaFoldDB" id="A0A286QZ30"/>
<gene>
    <name evidence="2" type="primary">A53GT</name>
</gene>
<dbReference type="InterPro" id="IPR050481">
    <property type="entry name" value="UDP-glycosyltransf_plant"/>
</dbReference>
<dbReference type="CDD" id="cd03784">
    <property type="entry name" value="GT1_Gtf-like"/>
    <property type="match status" value="1"/>
</dbReference>
<evidence type="ECO:0000313" key="2">
    <source>
        <dbReference type="EMBL" id="ASU91348.1"/>
    </source>
</evidence>
<organism evidence="2">
    <name type="scientific">Indosasa hispida</name>
    <dbReference type="NCBI Taxonomy" id="548149"/>
    <lineage>
        <taxon>Eukaryota</taxon>
        <taxon>Viridiplantae</taxon>
        <taxon>Streptophyta</taxon>
        <taxon>Embryophyta</taxon>
        <taxon>Tracheophyta</taxon>
        <taxon>Spermatophyta</taxon>
        <taxon>Magnoliopsida</taxon>
        <taxon>Liliopsida</taxon>
        <taxon>Poales</taxon>
        <taxon>Poaceae</taxon>
        <taxon>BOP clade</taxon>
        <taxon>Bambusoideae</taxon>
        <taxon>Arundinarodae</taxon>
        <taxon>Arundinarieae</taxon>
        <taxon>Arundinariinae</taxon>
        <taxon>Indosasa</taxon>
    </lineage>
</organism>
<reference evidence="2" key="1">
    <citation type="submission" date="2016-09" db="EMBL/GenBank/DDBJ databases">
        <title>Anthocyanin biosynthesis gene clone.</title>
        <authorList>
            <person name="Wang J."/>
            <person name="Wang Y."/>
            <person name="Yang M.Y."/>
        </authorList>
    </citation>
    <scope>NUCLEOTIDE SEQUENCE</scope>
</reference>
<dbReference type="Pfam" id="PF00201">
    <property type="entry name" value="UDPGT"/>
    <property type="match status" value="1"/>
</dbReference>
<dbReference type="PANTHER" id="PTHR48048">
    <property type="entry name" value="GLYCOSYLTRANSFERASE"/>
    <property type="match status" value="1"/>
</dbReference>
<dbReference type="SUPFAM" id="SSF53756">
    <property type="entry name" value="UDP-Glycosyltransferase/glycogen phosphorylase"/>
    <property type="match status" value="1"/>
</dbReference>
<keyword evidence="1 2" id="KW-0808">Transferase</keyword>
<accession>A0A286QZ30</accession>
<dbReference type="InterPro" id="IPR002213">
    <property type="entry name" value="UDP_glucos_trans"/>
</dbReference>
<protein>
    <submittedName>
        <fullName evidence="2">Anthocyanidin 5 3 O glucosyltransferase</fullName>
    </submittedName>
</protein>
<proteinExistence type="evidence at transcript level"/>
<dbReference type="EMBL" id="KX819304">
    <property type="protein sequence ID" value="ASU91348.1"/>
    <property type="molecule type" value="mRNA"/>
</dbReference>
<dbReference type="FunFam" id="3.40.50.2000:FF:000020">
    <property type="entry name" value="Glycosyltransferase"/>
    <property type="match status" value="1"/>
</dbReference>
<evidence type="ECO:0000256" key="1">
    <source>
        <dbReference type="ARBA" id="ARBA00022679"/>
    </source>
</evidence>
<dbReference type="Gene3D" id="3.40.50.2000">
    <property type="entry name" value="Glycogen Phosphorylase B"/>
    <property type="match status" value="2"/>
</dbReference>
<dbReference type="PANTHER" id="PTHR48048:SF12">
    <property type="entry name" value="GLYCOSYLTRANSFERASE"/>
    <property type="match status" value="1"/>
</dbReference>